<feature type="chain" id="PRO_5042048863" evidence="1">
    <location>
        <begin position="20"/>
        <end position="268"/>
    </location>
</feature>
<protein>
    <submittedName>
        <fullName evidence="2">Uncharacterized protein</fullName>
    </submittedName>
</protein>
<evidence type="ECO:0000313" key="3">
    <source>
        <dbReference type="Proteomes" id="UP001221142"/>
    </source>
</evidence>
<comment type="caution">
    <text evidence="2">The sequence shown here is derived from an EMBL/GenBank/DDBJ whole genome shotgun (WGS) entry which is preliminary data.</text>
</comment>
<gene>
    <name evidence="2" type="ORF">FB45DRAFT_867890</name>
</gene>
<dbReference type="EMBL" id="JARKIF010000010">
    <property type="protein sequence ID" value="KAJ7628923.1"/>
    <property type="molecule type" value="Genomic_DNA"/>
</dbReference>
<dbReference type="Proteomes" id="UP001221142">
    <property type="component" value="Unassembled WGS sequence"/>
</dbReference>
<proteinExistence type="predicted"/>
<feature type="signal peptide" evidence="1">
    <location>
        <begin position="1"/>
        <end position="19"/>
    </location>
</feature>
<dbReference type="AlphaFoldDB" id="A0AAD7BS88"/>
<keyword evidence="3" id="KW-1185">Reference proteome</keyword>
<organism evidence="2 3">
    <name type="scientific">Roridomyces roridus</name>
    <dbReference type="NCBI Taxonomy" id="1738132"/>
    <lineage>
        <taxon>Eukaryota</taxon>
        <taxon>Fungi</taxon>
        <taxon>Dikarya</taxon>
        <taxon>Basidiomycota</taxon>
        <taxon>Agaricomycotina</taxon>
        <taxon>Agaricomycetes</taxon>
        <taxon>Agaricomycetidae</taxon>
        <taxon>Agaricales</taxon>
        <taxon>Marasmiineae</taxon>
        <taxon>Mycenaceae</taxon>
        <taxon>Roridomyces</taxon>
    </lineage>
</organism>
<accession>A0AAD7BS88</accession>
<name>A0AAD7BS88_9AGAR</name>
<keyword evidence="1" id="KW-0732">Signal</keyword>
<reference evidence="2" key="1">
    <citation type="submission" date="2023-03" db="EMBL/GenBank/DDBJ databases">
        <title>Massive genome expansion in bonnet fungi (Mycena s.s.) driven by repeated elements and novel gene families across ecological guilds.</title>
        <authorList>
            <consortium name="Lawrence Berkeley National Laboratory"/>
            <person name="Harder C.B."/>
            <person name="Miyauchi S."/>
            <person name="Viragh M."/>
            <person name="Kuo A."/>
            <person name="Thoen E."/>
            <person name="Andreopoulos B."/>
            <person name="Lu D."/>
            <person name="Skrede I."/>
            <person name="Drula E."/>
            <person name="Henrissat B."/>
            <person name="Morin E."/>
            <person name="Kohler A."/>
            <person name="Barry K."/>
            <person name="LaButti K."/>
            <person name="Morin E."/>
            <person name="Salamov A."/>
            <person name="Lipzen A."/>
            <person name="Mereny Z."/>
            <person name="Hegedus B."/>
            <person name="Baldrian P."/>
            <person name="Stursova M."/>
            <person name="Weitz H."/>
            <person name="Taylor A."/>
            <person name="Grigoriev I.V."/>
            <person name="Nagy L.G."/>
            <person name="Martin F."/>
            <person name="Kauserud H."/>
        </authorList>
    </citation>
    <scope>NUCLEOTIDE SEQUENCE</scope>
    <source>
        <strain evidence="2">9284</strain>
    </source>
</reference>
<sequence>MKFITTALFLALVTAVAQALPAPGSDVIDPGNSDAAQKYSPLGTGPVESVERFEFEFGVIVLWFLLGLMAVMPRGGKPAALISLVRNRKPKLGIPEANYTFLCSSRIPLDLWLGSRNEVTGSIWHVEPQLSLVKSVIPVATTSWGLTGGVASALYCLGIQTEKVRCKKWPEKRSIFCASNERGWGQVIYIDSPSSKEPYLVSEPKTKKLRETQGRDARDVRKAYVQSMVMGSKRPPNPFRVRLAVGRDVDNTEAGRSEIYVHCVRLID</sequence>
<evidence type="ECO:0000313" key="2">
    <source>
        <dbReference type="EMBL" id="KAJ7628923.1"/>
    </source>
</evidence>
<evidence type="ECO:0000256" key="1">
    <source>
        <dbReference type="SAM" id="SignalP"/>
    </source>
</evidence>